<feature type="transmembrane region" description="Helical" evidence="2">
    <location>
        <begin position="46"/>
        <end position="63"/>
    </location>
</feature>
<name>A0A5C6WW26_9DELT</name>
<organism evidence="4 5">
    <name type="scientific">Lujinxingia vulgaris</name>
    <dbReference type="NCBI Taxonomy" id="2600176"/>
    <lineage>
        <taxon>Bacteria</taxon>
        <taxon>Deltaproteobacteria</taxon>
        <taxon>Bradymonadales</taxon>
        <taxon>Lujinxingiaceae</taxon>
        <taxon>Lujinxingia</taxon>
    </lineage>
</organism>
<evidence type="ECO:0000256" key="2">
    <source>
        <dbReference type="SAM" id="Phobius"/>
    </source>
</evidence>
<dbReference type="Pfam" id="PF03703">
    <property type="entry name" value="bPH_2"/>
    <property type="match status" value="4"/>
</dbReference>
<feature type="transmembrane region" description="Helical" evidence="2">
    <location>
        <begin position="554"/>
        <end position="576"/>
    </location>
</feature>
<dbReference type="EMBL" id="VOSL01000141">
    <property type="protein sequence ID" value="TXD32024.1"/>
    <property type="molecule type" value="Genomic_DNA"/>
</dbReference>
<feature type="compositionally biased region" description="Low complexity" evidence="1">
    <location>
        <begin position="369"/>
        <end position="379"/>
    </location>
</feature>
<proteinExistence type="predicted"/>
<feature type="transmembrane region" description="Helical" evidence="2">
    <location>
        <begin position="582"/>
        <end position="603"/>
    </location>
</feature>
<dbReference type="RefSeq" id="WP_146976928.1">
    <property type="nucleotide sequence ID" value="NZ_VOSL01000141.1"/>
</dbReference>
<feature type="transmembrane region" description="Helical" evidence="2">
    <location>
        <begin position="399"/>
        <end position="421"/>
    </location>
</feature>
<evidence type="ECO:0000313" key="4">
    <source>
        <dbReference type="EMBL" id="TXD32024.1"/>
    </source>
</evidence>
<accession>A0A5C6WW26</accession>
<dbReference type="PANTHER" id="PTHR34473:SF2">
    <property type="entry name" value="UPF0699 TRANSMEMBRANE PROTEIN YDBT"/>
    <property type="match status" value="1"/>
</dbReference>
<feature type="domain" description="YdbS-like PH" evidence="3">
    <location>
        <begin position="741"/>
        <end position="816"/>
    </location>
</feature>
<feature type="transmembrane region" description="Helical" evidence="2">
    <location>
        <begin position="213"/>
        <end position="233"/>
    </location>
</feature>
<dbReference type="PANTHER" id="PTHR34473">
    <property type="entry name" value="UPF0699 TRANSMEMBRANE PROTEIN YDBS"/>
    <property type="match status" value="1"/>
</dbReference>
<feature type="transmembrane region" description="Helical" evidence="2">
    <location>
        <begin position="185"/>
        <end position="201"/>
    </location>
</feature>
<feature type="domain" description="YdbS-like PH" evidence="3">
    <location>
        <begin position="243"/>
        <end position="314"/>
    </location>
</feature>
<dbReference type="OrthoDB" id="5479333at2"/>
<sequence>MASPRILRPNARPFVLRPTLWAAAFCLGAALLAMVAHAAILEPSALMLGWPVLGAMISVFVYFERQAALEKTFFEIFDDRIICHYGSLFSENVLDLPFRNVTQIELTLPWLEHRIYQTGHLKVHAAGSAAGAPLISVDAPEALYQLLEERLRQNGFVITRQNLVQREEPHFLGTLMDAGSRNNPVVGIPFVLLIAFAPMLLEDPSMLESALVMGAGVGLLLTFAAGALAFQIIRIIDLNKRVYSLYDDVVDYEDGFLTRSRRLIPIENLADTNIHQPFLKNLLGMADVIISCQGSSADIHFPSMPNAKTFRKNLGHLIQITDAPTAGPSTRHDAAGVIRADGNHDTSSFPSSPGLSDGGPARESRTVVSSAQPSAAPPAGWIPTGLPSLRLKPSIVSSALANLVVAPIMVVIGGALFLFSIADESDLTALGGIIAVVALVAIVVGSLGKAIQDYLITEAEITDQKVGLTRGLFNKETTEFTLEKITRLSISQSPIDRWLNTATFRFSSIGAANVLKLAHIPDADRVIPRIEKGLGFGEAAPRQTLSAEPTTATLLYSQLSLLVICALTAIGAIVAVIFLKPALLACALILLGGFGAFAHEALYAPTCRLELFDHHLATRGGILIHTRELMALHHAKDVRTTRYPGLDTGGVTISGGGGSSALSIGHLPNLTALHERLDDLLFAHPPRQTRQAPRRRTDITHEFKPVIRAAVIQNTAATAAAVVTIPFLPLFFAYFRLSAAHITYTLELDRVRVDQGIWFKTRATVLLNRIDQVQTSRGPLDTALKVGNVQISTVGSASPEISMGPVSDPRAIYEAIDTKSGYAPTQPSA</sequence>
<evidence type="ECO:0000259" key="3">
    <source>
        <dbReference type="Pfam" id="PF03703"/>
    </source>
</evidence>
<evidence type="ECO:0000313" key="5">
    <source>
        <dbReference type="Proteomes" id="UP000321046"/>
    </source>
</evidence>
<dbReference type="Proteomes" id="UP000321046">
    <property type="component" value="Unassembled WGS sequence"/>
</dbReference>
<dbReference type="AlphaFoldDB" id="A0A5C6WW26"/>
<feature type="transmembrane region" description="Helical" evidence="2">
    <location>
        <begin position="427"/>
        <end position="447"/>
    </location>
</feature>
<keyword evidence="2" id="KW-0472">Membrane</keyword>
<feature type="compositionally biased region" description="Polar residues" evidence="1">
    <location>
        <begin position="345"/>
        <end position="354"/>
    </location>
</feature>
<evidence type="ECO:0000256" key="1">
    <source>
        <dbReference type="SAM" id="MobiDB-lite"/>
    </source>
</evidence>
<reference evidence="4 5" key="1">
    <citation type="submission" date="2019-08" db="EMBL/GenBank/DDBJ databases">
        <title>Bradymonadales sp. TMQ2.</title>
        <authorList>
            <person name="Liang Q."/>
        </authorList>
    </citation>
    <scope>NUCLEOTIDE SEQUENCE [LARGE SCALE GENOMIC DNA]</scope>
    <source>
        <strain evidence="4 5">TMQ2</strain>
    </source>
</reference>
<gene>
    <name evidence="4" type="ORF">FRC96_19165</name>
</gene>
<dbReference type="InterPro" id="IPR005182">
    <property type="entry name" value="YdbS-like_PH"/>
</dbReference>
<protein>
    <submittedName>
        <fullName evidence="4">PH domain-containing protein</fullName>
    </submittedName>
</protein>
<feature type="domain" description="YdbS-like PH" evidence="3">
    <location>
        <begin position="457"/>
        <end position="526"/>
    </location>
</feature>
<comment type="caution">
    <text evidence="4">The sequence shown here is derived from an EMBL/GenBank/DDBJ whole genome shotgun (WGS) entry which is preliminary data.</text>
</comment>
<feature type="domain" description="YdbS-like PH" evidence="3">
    <location>
        <begin position="72"/>
        <end position="146"/>
    </location>
</feature>
<feature type="region of interest" description="Disordered" evidence="1">
    <location>
        <begin position="340"/>
        <end position="379"/>
    </location>
</feature>
<keyword evidence="2" id="KW-0812">Transmembrane</keyword>
<feature type="transmembrane region" description="Helical" evidence="2">
    <location>
        <begin position="20"/>
        <end position="40"/>
    </location>
</feature>
<keyword evidence="2" id="KW-1133">Transmembrane helix</keyword>